<dbReference type="VEuPathDB" id="FungiDB:MAN_04115"/>
<accession>A0A0B4FHK8</accession>
<evidence type="ECO:0000313" key="1">
    <source>
        <dbReference type="EMBL" id="KID67357.1"/>
    </source>
</evidence>
<comment type="caution">
    <text evidence="1">The sequence shown here is derived from an EMBL/GenBank/DDBJ whole genome shotgun (WGS) entry which is preliminary data.</text>
</comment>
<evidence type="ECO:0000313" key="2">
    <source>
        <dbReference type="Proteomes" id="UP000031186"/>
    </source>
</evidence>
<dbReference type="HOGENOM" id="CLU_153349_0_0_1"/>
<sequence length="139" mass="15109">MGRLDRLPAELVIKIANSAPDLVTLHHLTVASTRISETFDQIGMEILESVMDNDPPPEIRHLVRVVAKVHACTPEAPMASTYKGFLDRYVTSIYGTCLEYSIHGTLAKFDPFVGTPPTEMSGVGVLAISCQPLICITLA</sequence>
<organism evidence="1 2">
    <name type="scientific">Metarhizium anisopliae (strain ARSEF 549)</name>
    <dbReference type="NCBI Taxonomy" id="3151832"/>
    <lineage>
        <taxon>Eukaryota</taxon>
        <taxon>Fungi</taxon>
        <taxon>Dikarya</taxon>
        <taxon>Ascomycota</taxon>
        <taxon>Pezizomycotina</taxon>
        <taxon>Sordariomycetes</taxon>
        <taxon>Hypocreomycetidae</taxon>
        <taxon>Hypocreales</taxon>
        <taxon>Clavicipitaceae</taxon>
        <taxon>Metarhizium</taxon>
    </lineage>
</organism>
<proteinExistence type="predicted"/>
<dbReference type="AlphaFoldDB" id="A0A0B4FHK8"/>
<gene>
    <name evidence="1" type="ORF">MAN_04115</name>
</gene>
<name>A0A0B4FHK8_METAF</name>
<keyword evidence="2" id="KW-1185">Reference proteome</keyword>
<dbReference type="Proteomes" id="UP000031186">
    <property type="component" value="Unassembled WGS sequence"/>
</dbReference>
<dbReference type="EMBL" id="AZNF01000004">
    <property type="protein sequence ID" value="KID67357.1"/>
    <property type="molecule type" value="Genomic_DNA"/>
</dbReference>
<protein>
    <submittedName>
        <fullName evidence="1">Acetamidase</fullName>
    </submittedName>
</protein>
<feature type="non-terminal residue" evidence="1">
    <location>
        <position position="1"/>
    </location>
</feature>
<dbReference type="OrthoDB" id="4358152at2759"/>
<reference evidence="1 2" key="1">
    <citation type="journal article" date="2014" name="Proc. Natl. Acad. Sci. U.S.A.">
        <title>Trajectory and genomic determinants of fungal-pathogen speciation and host adaptation.</title>
        <authorList>
            <person name="Hu X."/>
            <person name="Xiao G."/>
            <person name="Zheng P."/>
            <person name="Shang Y."/>
            <person name="Su Y."/>
            <person name="Zhang X."/>
            <person name="Liu X."/>
            <person name="Zhan S."/>
            <person name="St Leger R.J."/>
            <person name="Wang C."/>
        </authorList>
    </citation>
    <scope>NUCLEOTIDE SEQUENCE [LARGE SCALE GENOMIC DNA]</scope>
    <source>
        <strain evidence="1 2">ARSEF 549</strain>
    </source>
</reference>